<feature type="region of interest" description="Disordered" evidence="1">
    <location>
        <begin position="109"/>
        <end position="152"/>
    </location>
</feature>
<dbReference type="InterPro" id="IPR001387">
    <property type="entry name" value="Cro/C1-type_HTH"/>
</dbReference>
<organism evidence="3 4">
    <name type="scientific">Streptomyces milbemycinicus</name>
    <dbReference type="NCBI Taxonomy" id="476552"/>
    <lineage>
        <taxon>Bacteria</taxon>
        <taxon>Bacillati</taxon>
        <taxon>Actinomycetota</taxon>
        <taxon>Actinomycetes</taxon>
        <taxon>Kitasatosporales</taxon>
        <taxon>Streptomycetaceae</taxon>
        <taxon>Streptomyces</taxon>
    </lineage>
</organism>
<evidence type="ECO:0000313" key="4">
    <source>
        <dbReference type="Proteomes" id="UP001620295"/>
    </source>
</evidence>
<dbReference type="Pfam" id="PF13560">
    <property type="entry name" value="HTH_31"/>
    <property type="match status" value="1"/>
</dbReference>
<sequence>MDGTDRSPDDQGSVGHVRLDGAGPVEAQEQDVLVRQAAEAFAAELIRLRTERGLSQSALARRMGYDKSYVTHVERCTQAPTRSFAQQADRVLGSGQALSRLWQAYHTVRANDRRRPPQTWPSALATPGAPDGSGGQGDAAARDTPLNAGASSMAPAALREALRDRMQQEQSRLLSRGVPGSLRVTVGDLLTRPGLLVTAPWRMAGGGVCRDSIVDEIFDRIIGYPADGAYRRRRVLVLSDPGMGKTTLTYCLYVELLRNWSTERGDNSLPVRIDLRAVGTHLADQDFGSAEWLTRFLDKQVDGYDPVSWLGVTERKGIPIRPVLILDSLDEYLSKLAPSNVLSELNKFIFSYASLVCCRTQYFDRFLAHSPFGDSLERVELMEWGESERRDYVCGYMGHCFPGYGERDAQNIRIRMESGPVRDLCHAPLRVNMALELMMKEGGRGPTITDILGLYHAYVGQLLRIESAKTGSVLEVDQKLDLLTSIAWHFYDEDRPSDGAAQLFTLRELSDLISGELVIAPDAARSVVEDLAFRTLLSVESEQFNSLEPTIVRFVHKSFQEYFVARHLFTCMSTNVNATTQAFRKLISAEVSEFVKEYLERVNRNSRVLSRVCDICFESFLDNSADTCGSDPDDSARARVARQQLAYYLGNLRSRRITKFLEEILAQERDLWIQRGIILGLAFGGTVKPLEEYVERLRRNRINSGDLSENEVNIGYTLTFFGDQATDEFRPEVDQGHDSCERTVRRLIYLVGTETDRECWRLNLLTLVELWHHRKWSRERYMLAMRECTEELTAILDRLADDPESASWPELEELRVIQSAVTSPGHGR</sequence>
<dbReference type="Proteomes" id="UP001620295">
    <property type="component" value="Unassembled WGS sequence"/>
</dbReference>
<dbReference type="Gene3D" id="1.10.260.40">
    <property type="entry name" value="lambda repressor-like DNA-binding domains"/>
    <property type="match status" value="1"/>
</dbReference>
<evidence type="ECO:0000313" key="3">
    <source>
        <dbReference type="EMBL" id="MFK4264748.1"/>
    </source>
</evidence>
<dbReference type="CDD" id="cd00093">
    <property type="entry name" value="HTH_XRE"/>
    <property type="match status" value="1"/>
</dbReference>
<evidence type="ECO:0000259" key="2">
    <source>
        <dbReference type="PROSITE" id="PS50943"/>
    </source>
</evidence>
<dbReference type="InterPro" id="IPR027417">
    <property type="entry name" value="P-loop_NTPase"/>
</dbReference>
<dbReference type="SMART" id="SM00530">
    <property type="entry name" value="HTH_XRE"/>
    <property type="match status" value="1"/>
</dbReference>
<keyword evidence="4" id="KW-1185">Reference proteome</keyword>
<name>A0ABW8LGU2_9ACTN</name>
<dbReference type="InterPro" id="IPR010982">
    <property type="entry name" value="Lambda_DNA-bd_dom_sf"/>
</dbReference>
<reference evidence="3 4" key="1">
    <citation type="submission" date="2024-11" db="EMBL/GenBank/DDBJ databases">
        <title>The Natural Products Discovery Center: Release of the First 8490 Sequenced Strains for Exploring Actinobacteria Biosynthetic Diversity.</title>
        <authorList>
            <person name="Kalkreuter E."/>
            <person name="Kautsar S.A."/>
            <person name="Yang D."/>
            <person name="Bader C.D."/>
            <person name="Teijaro C.N."/>
            <person name="Fluegel L."/>
            <person name="Davis C.M."/>
            <person name="Simpson J.R."/>
            <person name="Lauterbach L."/>
            <person name="Steele A.D."/>
            <person name="Gui C."/>
            <person name="Meng S."/>
            <person name="Li G."/>
            <person name="Viehrig K."/>
            <person name="Ye F."/>
            <person name="Su P."/>
            <person name="Kiefer A.F."/>
            <person name="Nichols A."/>
            <person name="Cepeda A.J."/>
            <person name="Yan W."/>
            <person name="Fan B."/>
            <person name="Jiang Y."/>
            <person name="Adhikari A."/>
            <person name="Zheng C.-J."/>
            <person name="Schuster L."/>
            <person name="Cowan T.M."/>
            <person name="Smanski M.J."/>
            <person name="Chevrette M.G."/>
            <person name="De Carvalho L.P.S."/>
            <person name="Shen B."/>
        </authorList>
    </citation>
    <scope>NUCLEOTIDE SEQUENCE [LARGE SCALE GENOMIC DNA]</scope>
    <source>
        <strain evidence="3 4">NPDC020863</strain>
    </source>
</reference>
<evidence type="ECO:0000256" key="1">
    <source>
        <dbReference type="SAM" id="MobiDB-lite"/>
    </source>
</evidence>
<dbReference type="RefSeq" id="WP_358639809.1">
    <property type="nucleotide sequence ID" value="NZ_JBFAEV010000015.1"/>
</dbReference>
<dbReference type="PROSITE" id="PS50943">
    <property type="entry name" value="HTH_CROC1"/>
    <property type="match status" value="1"/>
</dbReference>
<feature type="region of interest" description="Disordered" evidence="1">
    <location>
        <begin position="1"/>
        <end position="23"/>
    </location>
</feature>
<proteinExistence type="predicted"/>
<dbReference type="SUPFAM" id="SSF47413">
    <property type="entry name" value="lambda repressor-like DNA-binding domains"/>
    <property type="match status" value="1"/>
</dbReference>
<protein>
    <submittedName>
        <fullName evidence="3">Helix-turn-helix domain-containing protein</fullName>
    </submittedName>
</protein>
<dbReference type="EMBL" id="JBJDQH010000002">
    <property type="protein sequence ID" value="MFK4264748.1"/>
    <property type="molecule type" value="Genomic_DNA"/>
</dbReference>
<dbReference type="SUPFAM" id="SSF52540">
    <property type="entry name" value="P-loop containing nucleoside triphosphate hydrolases"/>
    <property type="match status" value="1"/>
</dbReference>
<comment type="caution">
    <text evidence="3">The sequence shown here is derived from an EMBL/GenBank/DDBJ whole genome shotgun (WGS) entry which is preliminary data.</text>
</comment>
<feature type="domain" description="HTH cro/C1-type" evidence="2">
    <location>
        <begin position="45"/>
        <end position="98"/>
    </location>
</feature>
<dbReference type="Gene3D" id="3.40.50.300">
    <property type="entry name" value="P-loop containing nucleotide triphosphate hydrolases"/>
    <property type="match status" value="1"/>
</dbReference>
<accession>A0ABW8LGU2</accession>
<gene>
    <name evidence="3" type="ORF">ACI2L5_07375</name>
</gene>